<dbReference type="RefSeq" id="WP_307348241.1">
    <property type="nucleotide sequence ID" value="NZ_JAUSVS010000002.1"/>
</dbReference>
<proteinExistence type="predicted"/>
<accession>A0ABU0IPL8</accession>
<sequence length="266" mass="30202">MNPQDEPDAAHPVPEIKRRIQLLFEKLRYGLNRLFPPKPAVIIAKRNIRKRAAAREGWLRYTPWIVLPLFAAVIWIELSSLNTSLRAVGGFPTLAFANSLRWMDAHPGLASWSQAVGAILIIGVSVWQTGVAQRSGQRALDRQHWMVARLFDEAVKRGETILENLQESGGLDEWRDGMKLDAAEVAEVMGELISHPLERWTSFATRKVASEHLSAWRSFAEEVDRLAATAESSPSLNTLEELVTSADEVREHGRRWRRIAAHYWKR</sequence>
<evidence type="ECO:0000256" key="1">
    <source>
        <dbReference type="SAM" id="Phobius"/>
    </source>
</evidence>
<keyword evidence="3" id="KW-1185">Reference proteome</keyword>
<feature type="transmembrane region" description="Helical" evidence="1">
    <location>
        <begin position="109"/>
        <end position="127"/>
    </location>
</feature>
<evidence type="ECO:0000313" key="2">
    <source>
        <dbReference type="EMBL" id="MDQ0463953.1"/>
    </source>
</evidence>
<comment type="caution">
    <text evidence="2">The sequence shown here is derived from an EMBL/GenBank/DDBJ whole genome shotgun (WGS) entry which is preliminary data.</text>
</comment>
<evidence type="ECO:0000313" key="3">
    <source>
        <dbReference type="Proteomes" id="UP001228905"/>
    </source>
</evidence>
<name>A0ABU0IPL8_9CAUL</name>
<feature type="transmembrane region" description="Helical" evidence="1">
    <location>
        <begin position="58"/>
        <end position="76"/>
    </location>
</feature>
<keyword evidence="1" id="KW-1133">Transmembrane helix</keyword>
<dbReference type="Proteomes" id="UP001228905">
    <property type="component" value="Unassembled WGS sequence"/>
</dbReference>
<evidence type="ECO:0008006" key="4">
    <source>
        <dbReference type="Google" id="ProtNLM"/>
    </source>
</evidence>
<reference evidence="2 3" key="1">
    <citation type="submission" date="2023-07" db="EMBL/GenBank/DDBJ databases">
        <title>Genomic Encyclopedia of Type Strains, Phase IV (KMG-IV): sequencing the most valuable type-strain genomes for metagenomic binning, comparative biology and taxonomic classification.</title>
        <authorList>
            <person name="Goeker M."/>
        </authorList>
    </citation>
    <scope>NUCLEOTIDE SEQUENCE [LARGE SCALE GENOMIC DNA]</scope>
    <source>
        <strain evidence="2 3">DSM 18695</strain>
    </source>
</reference>
<protein>
    <recommendedName>
        <fullName evidence="4">SMODS and SLOG-associating 2TM effector domain-containing protein</fullName>
    </recommendedName>
</protein>
<dbReference type="EMBL" id="JAUSVS010000002">
    <property type="protein sequence ID" value="MDQ0463953.1"/>
    <property type="molecule type" value="Genomic_DNA"/>
</dbReference>
<keyword evidence="1" id="KW-0472">Membrane</keyword>
<gene>
    <name evidence="2" type="ORF">QO010_001724</name>
</gene>
<organism evidence="2 3">
    <name type="scientific">Caulobacter ginsengisoli</name>
    <dbReference type="NCBI Taxonomy" id="400775"/>
    <lineage>
        <taxon>Bacteria</taxon>
        <taxon>Pseudomonadati</taxon>
        <taxon>Pseudomonadota</taxon>
        <taxon>Alphaproteobacteria</taxon>
        <taxon>Caulobacterales</taxon>
        <taxon>Caulobacteraceae</taxon>
        <taxon>Caulobacter</taxon>
    </lineage>
</organism>
<keyword evidence="1" id="KW-0812">Transmembrane</keyword>